<dbReference type="Proteomes" id="UP001630127">
    <property type="component" value="Unassembled WGS sequence"/>
</dbReference>
<dbReference type="EMBL" id="JBJUIK010000002">
    <property type="protein sequence ID" value="KAL3534594.1"/>
    <property type="molecule type" value="Genomic_DNA"/>
</dbReference>
<proteinExistence type="predicted"/>
<name>A0ABD3ATV0_9GENT</name>
<accession>A0ABD3ATV0</accession>
<reference evidence="1 2" key="1">
    <citation type="submission" date="2024-11" db="EMBL/GenBank/DDBJ databases">
        <title>A near-complete genome assembly of Cinchona calisaya.</title>
        <authorList>
            <person name="Lian D.C."/>
            <person name="Zhao X.W."/>
            <person name="Wei L."/>
        </authorList>
    </citation>
    <scope>NUCLEOTIDE SEQUENCE [LARGE SCALE GENOMIC DNA]</scope>
    <source>
        <tissue evidence="1">Nenye</tissue>
    </source>
</reference>
<dbReference type="AlphaFoldDB" id="A0ABD3ATV0"/>
<gene>
    <name evidence="1" type="ORF">ACH5RR_003055</name>
</gene>
<sequence>MTHTVSSFNIFFPTPKKKPEPTTPSNLSFSLLSPHPNLESTHSPPIIPLLPFLTSLPFSRSYSISNLEWLDRACDLSTVQSVVGRLLYSNGHLPCNSKDSVFVDFVGSGCQSRKSRRRRVGVSSTTCSTRGLFERKHWFAASSSIRAALDLERIAASSSKVVASDDDDLKPKVVNLKDITSERGACGVGFIANLENQASHDIIKDALIAPVCNIVEFVEQIMILVMVLE</sequence>
<organism evidence="1 2">
    <name type="scientific">Cinchona calisaya</name>
    <dbReference type="NCBI Taxonomy" id="153742"/>
    <lineage>
        <taxon>Eukaryota</taxon>
        <taxon>Viridiplantae</taxon>
        <taxon>Streptophyta</taxon>
        <taxon>Embryophyta</taxon>
        <taxon>Tracheophyta</taxon>
        <taxon>Spermatophyta</taxon>
        <taxon>Magnoliopsida</taxon>
        <taxon>eudicotyledons</taxon>
        <taxon>Gunneridae</taxon>
        <taxon>Pentapetalae</taxon>
        <taxon>asterids</taxon>
        <taxon>lamiids</taxon>
        <taxon>Gentianales</taxon>
        <taxon>Rubiaceae</taxon>
        <taxon>Cinchonoideae</taxon>
        <taxon>Cinchoneae</taxon>
        <taxon>Cinchona</taxon>
    </lineage>
</organism>
<keyword evidence="2" id="KW-1185">Reference proteome</keyword>
<evidence type="ECO:0000313" key="1">
    <source>
        <dbReference type="EMBL" id="KAL3534594.1"/>
    </source>
</evidence>
<protein>
    <submittedName>
        <fullName evidence="1">Uncharacterized protein</fullName>
    </submittedName>
</protein>
<evidence type="ECO:0000313" key="2">
    <source>
        <dbReference type="Proteomes" id="UP001630127"/>
    </source>
</evidence>
<comment type="caution">
    <text evidence="1">The sequence shown here is derived from an EMBL/GenBank/DDBJ whole genome shotgun (WGS) entry which is preliminary data.</text>
</comment>